<evidence type="ECO:0000313" key="1">
    <source>
        <dbReference type="EMBL" id="GAA4774413.1"/>
    </source>
</evidence>
<accession>A0ABP9A725</accession>
<sequence>MTETDFTPSLHSARSTFAFARAKGDKSRRGMYFDAFDRMIARHDEAVEAKARAAERERIVSELRDEFGVTNRAASWIAREGNR</sequence>
<gene>
    <name evidence="1" type="ORF">GCM10023351_18520</name>
</gene>
<comment type="caution">
    <text evidence="1">The sequence shown here is derived from an EMBL/GenBank/DDBJ whole genome shotgun (WGS) entry which is preliminary data.</text>
</comment>
<dbReference type="EMBL" id="BAABKO010000003">
    <property type="protein sequence ID" value="GAA4774413.1"/>
    <property type="molecule type" value="Genomic_DNA"/>
</dbReference>
<reference evidence="2" key="1">
    <citation type="journal article" date="2019" name="Int. J. Syst. Evol. Microbiol.">
        <title>The Global Catalogue of Microorganisms (GCM) 10K type strain sequencing project: providing services to taxonomists for standard genome sequencing and annotation.</title>
        <authorList>
            <consortium name="The Broad Institute Genomics Platform"/>
            <consortium name="The Broad Institute Genome Sequencing Center for Infectious Disease"/>
            <person name="Wu L."/>
            <person name="Ma J."/>
        </authorList>
    </citation>
    <scope>NUCLEOTIDE SEQUENCE [LARGE SCALE GENOMIC DNA]</scope>
    <source>
        <strain evidence="2">JCM 18537</strain>
    </source>
</reference>
<protein>
    <submittedName>
        <fullName evidence="1">Uncharacterized protein</fullName>
    </submittedName>
</protein>
<organism evidence="1 2">
    <name type="scientific">Microbacterium gilvum</name>
    <dbReference type="NCBI Taxonomy" id="1336204"/>
    <lineage>
        <taxon>Bacteria</taxon>
        <taxon>Bacillati</taxon>
        <taxon>Actinomycetota</taxon>
        <taxon>Actinomycetes</taxon>
        <taxon>Micrococcales</taxon>
        <taxon>Microbacteriaceae</taxon>
        <taxon>Microbacterium</taxon>
    </lineage>
</organism>
<proteinExistence type="predicted"/>
<name>A0ABP9A725_9MICO</name>
<evidence type="ECO:0000313" key="2">
    <source>
        <dbReference type="Proteomes" id="UP001501645"/>
    </source>
</evidence>
<dbReference type="Proteomes" id="UP001501645">
    <property type="component" value="Unassembled WGS sequence"/>
</dbReference>
<dbReference type="RefSeq" id="WP_345438386.1">
    <property type="nucleotide sequence ID" value="NZ_BAABKO010000003.1"/>
</dbReference>
<keyword evidence="2" id="KW-1185">Reference proteome</keyword>